<dbReference type="AlphaFoldDB" id="A0A1C3ELG3"/>
<keyword evidence="1 5" id="KW-0285">Flavoprotein</keyword>
<dbReference type="Pfam" id="PF00881">
    <property type="entry name" value="Nitroreductase"/>
    <property type="match status" value="1"/>
</dbReference>
<evidence type="ECO:0000313" key="8">
    <source>
        <dbReference type="Proteomes" id="UP000094936"/>
    </source>
</evidence>
<keyword evidence="2 5" id="KW-0288">FMN</keyword>
<dbReference type="InterPro" id="IPR000415">
    <property type="entry name" value="Nitroreductase-like"/>
</dbReference>
<dbReference type="InterPro" id="IPR029479">
    <property type="entry name" value="Nitroreductase"/>
</dbReference>
<keyword evidence="4 5" id="KW-0560">Oxidoreductase</keyword>
<comment type="cofactor">
    <cofactor evidence="5">
        <name>FMN</name>
        <dbReference type="ChEBI" id="CHEBI:58210"/>
    </cofactor>
</comment>
<dbReference type="CDD" id="cd02148">
    <property type="entry name" value="RutE-like"/>
    <property type="match status" value="1"/>
</dbReference>
<keyword evidence="5" id="KW-0520">NAD</keyword>
<dbReference type="GO" id="GO:0016491">
    <property type="term" value="F:oxidoreductase activity"/>
    <property type="evidence" value="ECO:0007669"/>
    <property type="project" value="UniProtKB-UniRule"/>
</dbReference>
<evidence type="ECO:0000256" key="1">
    <source>
        <dbReference type="ARBA" id="ARBA00022630"/>
    </source>
</evidence>
<accession>A0A1C3ELG3</accession>
<dbReference type="OrthoDB" id="9784375at2"/>
<feature type="domain" description="Nitroreductase" evidence="6">
    <location>
        <begin position="18"/>
        <end position="175"/>
    </location>
</feature>
<dbReference type="InterPro" id="IPR023936">
    <property type="entry name" value="RutE-like"/>
</dbReference>
<organism evidence="7 8">
    <name type="scientific">Veronia pacifica</name>
    <dbReference type="NCBI Taxonomy" id="1080227"/>
    <lineage>
        <taxon>Bacteria</taxon>
        <taxon>Pseudomonadati</taxon>
        <taxon>Pseudomonadota</taxon>
        <taxon>Gammaproteobacteria</taxon>
        <taxon>Vibrionales</taxon>
        <taxon>Vibrionaceae</taxon>
        <taxon>Veronia</taxon>
    </lineage>
</organism>
<sequence>MTDKLNEHGRSLLFTEARTANRFLNKPIDMSVLQALYDLMKWGPTSMNQSPARITFVTTPEAKEMLKPALAGGNVARVESAPVIAIIGQDLRFFDHLPTLFPSAPDAGKMFEEDEEKAAVSAFRNSTLQGGYFILAARSVGLDCGPMSGFNNALVDQTFFADTSIKSNFICALGYADPEQYYPRGPRLSFDQACTVR</sequence>
<evidence type="ECO:0000313" key="7">
    <source>
        <dbReference type="EMBL" id="ODA34060.1"/>
    </source>
</evidence>
<evidence type="ECO:0000256" key="3">
    <source>
        <dbReference type="ARBA" id="ARBA00022857"/>
    </source>
</evidence>
<reference evidence="7 8" key="1">
    <citation type="submission" date="2016-05" db="EMBL/GenBank/DDBJ databases">
        <title>Genomic Taxonomy of the Vibrionaceae.</title>
        <authorList>
            <person name="Gomez-Gil B."/>
            <person name="Enciso-Ibarra J."/>
        </authorList>
    </citation>
    <scope>NUCLEOTIDE SEQUENCE [LARGE SCALE GENOMIC DNA]</scope>
    <source>
        <strain evidence="7 8">CAIM 1920</strain>
    </source>
</reference>
<dbReference type="NCBIfam" id="NF003768">
    <property type="entry name" value="PRK05365.1"/>
    <property type="match status" value="1"/>
</dbReference>
<protein>
    <recommendedName>
        <fullName evidence="5">Putative NADH dehydrogenase/NAD(P)H nitroreductase A8L45_07985</fullName>
        <ecNumber evidence="5">1.-.-.-</ecNumber>
    </recommendedName>
</protein>
<dbReference type="Gene3D" id="3.40.109.10">
    <property type="entry name" value="NADH Oxidase"/>
    <property type="match status" value="1"/>
</dbReference>
<dbReference type="STRING" id="1080227.A8L45_07985"/>
<comment type="similarity">
    <text evidence="5">Belongs to the nitroreductase family. HadB/RutE subfamily.</text>
</comment>
<proteinExistence type="inferred from homology"/>
<evidence type="ECO:0000259" key="6">
    <source>
        <dbReference type="Pfam" id="PF00881"/>
    </source>
</evidence>
<gene>
    <name evidence="7" type="ORF">A8L45_07985</name>
</gene>
<evidence type="ECO:0000256" key="2">
    <source>
        <dbReference type="ARBA" id="ARBA00022643"/>
    </source>
</evidence>
<evidence type="ECO:0000256" key="5">
    <source>
        <dbReference type="HAMAP-Rule" id="MF_01204"/>
    </source>
</evidence>
<dbReference type="InterPro" id="IPR050461">
    <property type="entry name" value="Nitroreductase_HadB/RutE"/>
</dbReference>
<dbReference type="PANTHER" id="PTHR43543">
    <property type="entry name" value="MALONIC SEMIALDEHYDE REDUCTASE RUTE-RELATED"/>
    <property type="match status" value="1"/>
</dbReference>
<dbReference type="EMBL" id="LYBM01000011">
    <property type="protein sequence ID" value="ODA34060.1"/>
    <property type="molecule type" value="Genomic_DNA"/>
</dbReference>
<evidence type="ECO:0000256" key="4">
    <source>
        <dbReference type="ARBA" id="ARBA00023002"/>
    </source>
</evidence>
<dbReference type="PANTHER" id="PTHR43543:SF1">
    <property type="entry name" value="MALONIC SEMIALDEHYDE REDUCTASE RUTE-RELATED"/>
    <property type="match status" value="1"/>
</dbReference>
<dbReference type="Proteomes" id="UP000094936">
    <property type="component" value="Unassembled WGS sequence"/>
</dbReference>
<comment type="caution">
    <text evidence="7">The sequence shown here is derived from an EMBL/GenBank/DDBJ whole genome shotgun (WGS) entry which is preliminary data.</text>
</comment>
<dbReference type="EC" id="1.-.-.-" evidence="5"/>
<name>A0A1C3ELG3_9GAMM</name>
<keyword evidence="3 5" id="KW-0521">NADP</keyword>
<dbReference type="SUPFAM" id="SSF55469">
    <property type="entry name" value="FMN-dependent nitroreductase-like"/>
    <property type="match status" value="1"/>
</dbReference>
<keyword evidence="8" id="KW-1185">Reference proteome</keyword>
<dbReference type="HAMAP" id="MF_01204">
    <property type="entry name" value="Oxidoreductase_RutE_HadB"/>
    <property type="match status" value="1"/>
</dbReference>